<accession>A0A382X1D5</accession>
<feature type="non-terminal residue" evidence="1">
    <location>
        <position position="147"/>
    </location>
</feature>
<sequence>MSRSTRVCTAETNYEEYNEQWEIIEELTPTYLKRLEQILNKYIKKHNFNDFGRTLSPSDRCKFFIYYQNNEIVAFTKMQFYPIPMQTGYQVWPYKGIETYMFAWDYANPELRLGEVTLQHEIAWAKKHKNPNGGGDQGYEYLYTGPG</sequence>
<dbReference type="InterPro" id="IPR016181">
    <property type="entry name" value="Acyl_CoA_acyltransferase"/>
</dbReference>
<name>A0A382X1D5_9ZZZZ</name>
<reference evidence="1" key="1">
    <citation type="submission" date="2018-05" db="EMBL/GenBank/DDBJ databases">
        <authorList>
            <person name="Lanie J.A."/>
            <person name="Ng W.-L."/>
            <person name="Kazmierczak K.M."/>
            <person name="Andrzejewski T.M."/>
            <person name="Davidsen T.M."/>
            <person name="Wayne K.J."/>
            <person name="Tettelin H."/>
            <person name="Glass J.I."/>
            <person name="Rusch D."/>
            <person name="Podicherti R."/>
            <person name="Tsui H.-C.T."/>
            <person name="Winkler M.E."/>
        </authorList>
    </citation>
    <scope>NUCLEOTIDE SEQUENCE</scope>
</reference>
<evidence type="ECO:0000313" key="1">
    <source>
        <dbReference type="EMBL" id="SVD64649.1"/>
    </source>
</evidence>
<dbReference type="AlphaFoldDB" id="A0A382X1D5"/>
<organism evidence="1">
    <name type="scientific">marine metagenome</name>
    <dbReference type="NCBI Taxonomy" id="408172"/>
    <lineage>
        <taxon>unclassified sequences</taxon>
        <taxon>metagenomes</taxon>
        <taxon>ecological metagenomes</taxon>
    </lineage>
</organism>
<dbReference type="EMBL" id="UINC01164024">
    <property type="protein sequence ID" value="SVD64649.1"/>
    <property type="molecule type" value="Genomic_DNA"/>
</dbReference>
<protein>
    <recommendedName>
        <fullName evidence="2">BioF2-like acetyltransferase domain-containing protein</fullName>
    </recommendedName>
</protein>
<gene>
    <name evidence="1" type="ORF">METZ01_LOCUS417503</name>
</gene>
<proteinExistence type="predicted"/>
<evidence type="ECO:0008006" key="2">
    <source>
        <dbReference type="Google" id="ProtNLM"/>
    </source>
</evidence>
<dbReference type="SUPFAM" id="SSF55729">
    <property type="entry name" value="Acyl-CoA N-acyltransferases (Nat)"/>
    <property type="match status" value="1"/>
</dbReference>